<evidence type="ECO:0000313" key="1">
    <source>
        <dbReference type="EMBL" id="EFX68489.1"/>
    </source>
</evidence>
<name>E9HIE6_DAPPU</name>
<dbReference type="HOGENOM" id="CLU_1972693_0_0_1"/>
<reference evidence="1 2" key="1">
    <citation type="journal article" date="2011" name="Science">
        <title>The ecoresponsive genome of Daphnia pulex.</title>
        <authorList>
            <person name="Colbourne J.K."/>
            <person name="Pfrender M.E."/>
            <person name="Gilbert D."/>
            <person name="Thomas W.K."/>
            <person name="Tucker A."/>
            <person name="Oakley T.H."/>
            <person name="Tokishita S."/>
            <person name="Aerts A."/>
            <person name="Arnold G.J."/>
            <person name="Basu M.K."/>
            <person name="Bauer D.J."/>
            <person name="Caceres C.E."/>
            <person name="Carmel L."/>
            <person name="Casola C."/>
            <person name="Choi J.H."/>
            <person name="Detter J.C."/>
            <person name="Dong Q."/>
            <person name="Dusheyko S."/>
            <person name="Eads B.D."/>
            <person name="Frohlich T."/>
            <person name="Geiler-Samerotte K.A."/>
            <person name="Gerlach D."/>
            <person name="Hatcher P."/>
            <person name="Jogdeo S."/>
            <person name="Krijgsveld J."/>
            <person name="Kriventseva E.V."/>
            <person name="Kultz D."/>
            <person name="Laforsch C."/>
            <person name="Lindquist E."/>
            <person name="Lopez J."/>
            <person name="Manak J.R."/>
            <person name="Muller J."/>
            <person name="Pangilinan J."/>
            <person name="Patwardhan R.P."/>
            <person name="Pitluck S."/>
            <person name="Pritham E.J."/>
            <person name="Rechtsteiner A."/>
            <person name="Rho M."/>
            <person name="Rogozin I.B."/>
            <person name="Sakarya O."/>
            <person name="Salamov A."/>
            <person name="Schaack S."/>
            <person name="Shapiro H."/>
            <person name="Shiga Y."/>
            <person name="Skalitzky C."/>
            <person name="Smith Z."/>
            <person name="Souvorov A."/>
            <person name="Sung W."/>
            <person name="Tang Z."/>
            <person name="Tsuchiya D."/>
            <person name="Tu H."/>
            <person name="Vos H."/>
            <person name="Wang M."/>
            <person name="Wolf Y.I."/>
            <person name="Yamagata H."/>
            <person name="Yamada T."/>
            <person name="Ye Y."/>
            <person name="Shaw J.R."/>
            <person name="Andrews J."/>
            <person name="Crease T.J."/>
            <person name="Tang H."/>
            <person name="Lucas S.M."/>
            <person name="Robertson H.M."/>
            <person name="Bork P."/>
            <person name="Koonin E.V."/>
            <person name="Zdobnov E.M."/>
            <person name="Grigoriev I.V."/>
            <person name="Lynch M."/>
            <person name="Boore J.L."/>
        </authorList>
    </citation>
    <scope>NUCLEOTIDE SEQUENCE [LARGE SCALE GENOMIC DNA]</scope>
</reference>
<evidence type="ECO:0000313" key="2">
    <source>
        <dbReference type="Proteomes" id="UP000000305"/>
    </source>
</evidence>
<protein>
    <submittedName>
        <fullName evidence="1">Uncharacterized protein</fullName>
    </submittedName>
</protein>
<sequence length="127" mass="14545">MDGSLKPSTFKFRHVIDTDTDVMAESATTAANRWRQSSPIRSPWDVKQRLSLTKWVTLAEAALNSQERRIAEAITIKDRERTGNRLWLSAIVESVTSFYSPARNPFFRFSRSTPQHTNNDDNIGSRM</sequence>
<dbReference type="InParanoid" id="E9HIE6"/>
<accession>E9HIE6</accession>
<keyword evidence="2" id="KW-1185">Reference proteome</keyword>
<proteinExistence type="predicted"/>
<gene>
    <name evidence="1" type="ORF">DAPPUDRAFT_260052</name>
</gene>
<dbReference type="KEGG" id="dpx:DAPPUDRAFT_260052"/>
<dbReference type="AlphaFoldDB" id="E9HIE6"/>
<dbReference type="EMBL" id="GL732654">
    <property type="protein sequence ID" value="EFX68489.1"/>
    <property type="molecule type" value="Genomic_DNA"/>
</dbReference>
<dbReference type="Proteomes" id="UP000000305">
    <property type="component" value="Unassembled WGS sequence"/>
</dbReference>
<organism evidence="1 2">
    <name type="scientific">Daphnia pulex</name>
    <name type="common">Water flea</name>
    <dbReference type="NCBI Taxonomy" id="6669"/>
    <lineage>
        <taxon>Eukaryota</taxon>
        <taxon>Metazoa</taxon>
        <taxon>Ecdysozoa</taxon>
        <taxon>Arthropoda</taxon>
        <taxon>Crustacea</taxon>
        <taxon>Branchiopoda</taxon>
        <taxon>Diplostraca</taxon>
        <taxon>Cladocera</taxon>
        <taxon>Anomopoda</taxon>
        <taxon>Daphniidae</taxon>
        <taxon>Daphnia</taxon>
    </lineage>
</organism>